<gene>
    <name evidence="1" type="ORF">DCF17_13795</name>
</gene>
<dbReference type="Pfam" id="PF16277">
    <property type="entry name" value="DUF4926"/>
    <property type="match status" value="1"/>
</dbReference>
<dbReference type="EMBL" id="QBMN01000094">
    <property type="protein sequence ID" value="PZO39003.1"/>
    <property type="molecule type" value="Genomic_DNA"/>
</dbReference>
<comment type="caution">
    <text evidence="1">The sequence shown here is derived from an EMBL/GenBank/DDBJ whole genome shotgun (WGS) entry which is preliminary data.</text>
</comment>
<name>A0A2W4W1L1_9CYAN</name>
<evidence type="ECO:0000313" key="1">
    <source>
        <dbReference type="EMBL" id="PZO39003.1"/>
    </source>
</evidence>
<reference evidence="2" key="1">
    <citation type="submission" date="2018-04" db="EMBL/GenBank/DDBJ databases">
        <authorList>
            <person name="Cornet L."/>
        </authorList>
    </citation>
    <scope>NUCLEOTIDE SEQUENCE [LARGE SCALE GENOMIC DNA]</scope>
</reference>
<protein>
    <submittedName>
        <fullName evidence="1">DUF4926 domain-containing protein</fullName>
    </submittedName>
</protein>
<evidence type="ECO:0000313" key="2">
    <source>
        <dbReference type="Proteomes" id="UP000249081"/>
    </source>
</evidence>
<dbReference type="InterPro" id="IPR032568">
    <property type="entry name" value="DUF4926"/>
</dbReference>
<dbReference type="Proteomes" id="UP000249081">
    <property type="component" value="Unassembled WGS sequence"/>
</dbReference>
<sequence length="105" mass="11813">MIQPELLDVVELLADHPDVQLQAGDQGTIVEEYDDCAYEVEFSNSQGETIALLALKPEQFVVVWQNATKAWIPLTDRIAAVLQELPQDRQQQVLNFARSLHKTPA</sequence>
<reference evidence="1 2" key="2">
    <citation type="submission" date="2018-06" db="EMBL/GenBank/DDBJ databases">
        <title>Metagenomic assembly of (sub)arctic Cyanobacteria and their associated microbiome from non-axenic cultures.</title>
        <authorList>
            <person name="Baurain D."/>
        </authorList>
    </citation>
    <scope>NUCLEOTIDE SEQUENCE [LARGE SCALE GENOMIC DNA]</scope>
    <source>
        <strain evidence="1">ULC041bin1</strain>
    </source>
</reference>
<accession>A0A2W4W1L1</accession>
<proteinExistence type="predicted"/>
<organism evidence="1 2">
    <name type="scientific">Shackletoniella antarctica</name>
    <dbReference type="NCBI Taxonomy" id="268115"/>
    <lineage>
        <taxon>Bacteria</taxon>
        <taxon>Bacillati</taxon>
        <taxon>Cyanobacteriota</taxon>
        <taxon>Cyanophyceae</taxon>
        <taxon>Oculatellales</taxon>
        <taxon>Oculatellaceae</taxon>
        <taxon>Shackletoniella</taxon>
    </lineage>
</organism>
<dbReference type="AlphaFoldDB" id="A0A2W4W1L1"/>